<dbReference type="EMBL" id="NPIC01000002">
    <property type="protein sequence ID" value="RDL39235.1"/>
    <property type="molecule type" value="Genomic_DNA"/>
</dbReference>
<evidence type="ECO:0000313" key="3">
    <source>
        <dbReference type="Proteomes" id="UP000254866"/>
    </source>
</evidence>
<comment type="caution">
    <text evidence="2">The sequence shown here is derived from an EMBL/GenBank/DDBJ whole genome shotgun (WGS) entry which is preliminary data.</text>
</comment>
<feature type="region of interest" description="Disordered" evidence="1">
    <location>
        <begin position="297"/>
        <end position="319"/>
    </location>
</feature>
<dbReference type="Gene3D" id="3.40.50.1110">
    <property type="entry name" value="SGNH hydrolase"/>
    <property type="match status" value="1"/>
</dbReference>
<dbReference type="InterPro" id="IPR036514">
    <property type="entry name" value="SGNH_hydro_sf"/>
</dbReference>
<name>A0A370TUM3_9HELO</name>
<dbReference type="OrthoDB" id="5278722at2759"/>
<gene>
    <name evidence="2" type="ORF">BP5553_03575</name>
</gene>
<dbReference type="GeneID" id="43596424"/>
<sequence>MATFKRRFGAAILLVVFSLTVTMVFINRSPVSTQLESIGLGVSNHGLWGWGSGGQRQGDGEGGTRVVVFGDSWVGDGIEEGLEGKGKGKSWPDVVYDKLKCTSYLNFAASQPSSAFPPAGVIVSNEILKSAVAGSNSSSSTNHISETNLLPDLKSQIQSFINEATPSPTPAKTIFIISVGFWDIYNYAGLDLESAQKATDAAVNELFDQLDTLYSYYSRTVSSDNTTTHSPPFNIVVPKIMDPSLVPGWLSHRPTPPEPSNIAEHQRNAIPLTLRWNYQVEVKLKGWGQTNVTFPNKPPAELKGTPETPISNNNDPPSKEHMTVGKAVFYYDLAQYLIDIVIEHQLQDEGTTDAAGLGASYTIFEDIDRPCLRETEDEDDDAEDLVQVNGHWMCKYPKEYLFWDAFNIGSVANAGIGKHVADMVKHGRSLAGWA</sequence>
<proteinExistence type="predicted"/>
<evidence type="ECO:0000256" key="1">
    <source>
        <dbReference type="SAM" id="MobiDB-lite"/>
    </source>
</evidence>
<dbReference type="RefSeq" id="XP_031871891.1">
    <property type="nucleotide sequence ID" value="XM_032012198.1"/>
</dbReference>
<organism evidence="2 3">
    <name type="scientific">Venustampulla echinocandica</name>
    <dbReference type="NCBI Taxonomy" id="2656787"/>
    <lineage>
        <taxon>Eukaryota</taxon>
        <taxon>Fungi</taxon>
        <taxon>Dikarya</taxon>
        <taxon>Ascomycota</taxon>
        <taxon>Pezizomycotina</taxon>
        <taxon>Leotiomycetes</taxon>
        <taxon>Helotiales</taxon>
        <taxon>Pleuroascaceae</taxon>
        <taxon>Venustampulla</taxon>
    </lineage>
</organism>
<keyword evidence="3" id="KW-1185">Reference proteome</keyword>
<reference evidence="2 3" key="1">
    <citation type="journal article" date="2018" name="IMA Fungus">
        <title>IMA Genome-F 9: Draft genome sequence of Annulohypoxylon stygium, Aspergillus mulundensis, Berkeleyomyces basicola (syn. Thielaviopsis basicola), Ceratocystis smalleyi, two Cercospora beticola strains, Coleophoma cylindrospora, Fusarium fracticaudum, Phialophora cf. hyalina, and Morchella septimelata.</title>
        <authorList>
            <person name="Wingfield B.D."/>
            <person name="Bills G.F."/>
            <person name="Dong Y."/>
            <person name="Huang W."/>
            <person name="Nel W.J."/>
            <person name="Swalarsk-Parry B.S."/>
            <person name="Vaghefi N."/>
            <person name="Wilken P.M."/>
            <person name="An Z."/>
            <person name="de Beer Z.W."/>
            <person name="De Vos L."/>
            <person name="Chen L."/>
            <person name="Duong T.A."/>
            <person name="Gao Y."/>
            <person name="Hammerbacher A."/>
            <person name="Kikkert J.R."/>
            <person name="Li Y."/>
            <person name="Li H."/>
            <person name="Li K."/>
            <person name="Li Q."/>
            <person name="Liu X."/>
            <person name="Ma X."/>
            <person name="Naidoo K."/>
            <person name="Pethybridge S.J."/>
            <person name="Sun J."/>
            <person name="Steenkamp E.T."/>
            <person name="van der Nest M.A."/>
            <person name="van Wyk S."/>
            <person name="Wingfield M.J."/>
            <person name="Xiong C."/>
            <person name="Yue Q."/>
            <person name="Zhang X."/>
        </authorList>
    </citation>
    <scope>NUCLEOTIDE SEQUENCE [LARGE SCALE GENOMIC DNA]</scope>
    <source>
        <strain evidence="2 3">BP 5553</strain>
    </source>
</reference>
<dbReference type="Proteomes" id="UP000254866">
    <property type="component" value="Unassembled WGS sequence"/>
</dbReference>
<dbReference type="STRING" id="2656787.A0A370TUM3"/>
<protein>
    <submittedName>
        <fullName evidence="2">Uncharacterized protein</fullName>
    </submittedName>
</protein>
<dbReference type="AlphaFoldDB" id="A0A370TUM3"/>
<accession>A0A370TUM3</accession>
<evidence type="ECO:0000313" key="2">
    <source>
        <dbReference type="EMBL" id="RDL39235.1"/>
    </source>
</evidence>